<keyword evidence="3" id="KW-1185">Reference proteome</keyword>
<feature type="region of interest" description="Disordered" evidence="1">
    <location>
        <begin position="1"/>
        <end position="27"/>
    </location>
</feature>
<name>A0A8S3Z8I5_9EUPU</name>
<evidence type="ECO:0000313" key="3">
    <source>
        <dbReference type="Proteomes" id="UP000678393"/>
    </source>
</evidence>
<feature type="compositionally biased region" description="Basic residues" evidence="1">
    <location>
        <begin position="1"/>
        <end position="10"/>
    </location>
</feature>
<accession>A0A8S3Z8I5</accession>
<protein>
    <submittedName>
        <fullName evidence="2">Uncharacterized protein</fullName>
    </submittedName>
</protein>
<gene>
    <name evidence="2" type="ORF">CUNI_LOCUS9743</name>
</gene>
<feature type="region of interest" description="Disordered" evidence="1">
    <location>
        <begin position="46"/>
        <end position="81"/>
    </location>
</feature>
<dbReference type="EMBL" id="CAJHNH020001719">
    <property type="protein sequence ID" value="CAG5124185.1"/>
    <property type="molecule type" value="Genomic_DNA"/>
</dbReference>
<evidence type="ECO:0000313" key="2">
    <source>
        <dbReference type="EMBL" id="CAG5124185.1"/>
    </source>
</evidence>
<reference evidence="2" key="1">
    <citation type="submission" date="2021-04" db="EMBL/GenBank/DDBJ databases">
        <authorList>
            <consortium name="Molecular Ecology Group"/>
        </authorList>
    </citation>
    <scope>NUCLEOTIDE SEQUENCE</scope>
</reference>
<feature type="compositionally biased region" description="Basic residues" evidence="1">
    <location>
        <begin position="46"/>
        <end position="56"/>
    </location>
</feature>
<feature type="non-terminal residue" evidence="2">
    <location>
        <position position="102"/>
    </location>
</feature>
<comment type="caution">
    <text evidence="2">The sequence shown here is derived from an EMBL/GenBank/DDBJ whole genome shotgun (WGS) entry which is preliminary data.</text>
</comment>
<sequence length="102" mass="11498">YANGKGHKVHFRDDSMGSSSGYESLHSYPVGRIHPKAVPEQQVHTLHAHPHNTMKSRKIDTKKLPEDRGKGRTLDVRPSVPQVSGVRDVKVVGLHNDRVKRY</sequence>
<dbReference type="Proteomes" id="UP000678393">
    <property type="component" value="Unassembled WGS sequence"/>
</dbReference>
<organism evidence="2 3">
    <name type="scientific">Candidula unifasciata</name>
    <dbReference type="NCBI Taxonomy" id="100452"/>
    <lineage>
        <taxon>Eukaryota</taxon>
        <taxon>Metazoa</taxon>
        <taxon>Spiralia</taxon>
        <taxon>Lophotrochozoa</taxon>
        <taxon>Mollusca</taxon>
        <taxon>Gastropoda</taxon>
        <taxon>Heterobranchia</taxon>
        <taxon>Euthyneura</taxon>
        <taxon>Panpulmonata</taxon>
        <taxon>Eupulmonata</taxon>
        <taxon>Stylommatophora</taxon>
        <taxon>Helicina</taxon>
        <taxon>Helicoidea</taxon>
        <taxon>Geomitridae</taxon>
        <taxon>Candidula</taxon>
    </lineage>
</organism>
<dbReference type="AlphaFoldDB" id="A0A8S3Z8I5"/>
<evidence type="ECO:0000256" key="1">
    <source>
        <dbReference type="SAM" id="MobiDB-lite"/>
    </source>
</evidence>
<feature type="compositionally biased region" description="Basic and acidic residues" evidence="1">
    <location>
        <begin position="57"/>
        <end position="75"/>
    </location>
</feature>
<proteinExistence type="predicted"/>